<reference evidence="1" key="1">
    <citation type="submission" date="2022-03" db="EMBL/GenBank/DDBJ databases">
        <title>Genomic analyses of argali, domestic sheep and their hybrids provide insights into chromosomal evolution, heterosis and genetic basis of agronomic traits.</title>
        <authorList>
            <person name="Li M."/>
        </authorList>
    </citation>
    <scope>NUCLEOTIDE SEQUENCE</scope>
    <source>
        <strain evidence="1">CAU-MHL-2022a</strain>
        <tissue evidence="1">Skin</tissue>
    </source>
</reference>
<organism evidence="1 2">
    <name type="scientific">Ovis ammon polii</name>
    <dbReference type="NCBI Taxonomy" id="230172"/>
    <lineage>
        <taxon>Eukaryota</taxon>
        <taxon>Metazoa</taxon>
        <taxon>Chordata</taxon>
        <taxon>Craniata</taxon>
        <taxon>Vertebrata</taxon>
        <taxon>Euteleostomi</taxon>
        <taxon>Mammalia</taxon>
        <taxon>Eutheria</taxon>
        <taxon>Laurasiatheria</taxon>
        <taxon>Artiodactyla</taxon>
        <taxon>Ruminantia</taxon>
        <taxon>Pecora</taxon>
        <taxon>Bovidae</taxon>
        <taxon>Caprinae</taxon>
        <taxon>Ovis</taxon>
    </lineage>
</organism>
<dbReference type="Proteomes" id="UP001214576">
    <property type="component" value="Unassembled WGS sequence"/>
</dbReference>
<keyword evidence="2" id="KW-1185">Reference proteome</keyword>
<protein>
    <submittedName>
        <fullName evidence="1">Uncharacterized protein</fullName>
    </submittedName>
</protein>
<evidence type="ECO:0000313" key="2">
    <source>
        <dbReference type="Proteomes" id="UP001214576"/>
    </source>
</evidence>
<name>A0AAD4TT12_OVIAM</name>
<comment type="caution">
    <text evidence="1">The sequence shown here is derived from an EMBL/GenBank/DDBJ whole genome shotgun (WGS) entry which is preliminary data.</text>
</comment>
<gene>
    <name evidence="1" type="ORF">MG293_017184</name>
</gene>
<dbReference type="AlphaFoldDB" id="A0AAD4TT12"/>
<evidence type="ECO:0000313" key="1">
    <source>
        <dbReference type="EMBL" id="KAI4532776.1"/>
    </source>
</evidence>
<sequence length="132" mass="14918">MYRMGGKKKRERDTNAFITISYFRTVKPHEGRTVQSEEITYVHTLRTLEVQNTEQSGALRACLEVLAGERSYSYTLDRRPVLLYRGWSSSSTERAASGGTHMERTVTAVYGPCLSLSTVKMNSQAQCQEVKS</sequence>
<dbReference type="EMBL" id="JAKZEL010000021">
    <property type="protein sequence ID" value="KAI4532776.1"/>
    <property type="molecule type" value="Genomic_DNA"/>
</dbReference>
<accession>A0AAD4TT12</accession>
<proteinExistence type="predicted"/>